<gene>
    <name evidence="1" type="ORF">CDAR_85461</name>
</gene>
<keyword evidence="2" id="KW-1185">Reference proteome</keyword>
<reference evidence="1 2" key="1">
    <citation type="submission" date="2021-06" db="EMBL/GenBank/DDBJ databases">
        <title>Caerostris darwini draft genome.</title>
        <authorList>
            <person name="Kono N."/>
            <person name="Arakawa K."/>
        </authorList>
    </citation>
    <scope>NUCLEOTIDE SEQUENCE [LARGE SCALE GENOMIC DNA]</scope>
</reference>
<dbReference type="AlphaFoldDB" id="A0AAV4QV68"/>
<evidence type="ECO:0000313" key="1">
    <source>
        <dbReference type="EMBL" id="GIY13943.1"/>
    </source>
</evidence>
<accession>A0AAV4QV68</accession>
<dbReference type="EMBL" id="BPLQ01005295">
    <property type="protein sequence ID" value="GIY13943.1"/>
    <property type="molecule type" value="Genomic_DNA"/>
</dbReference>
<sequence length="91" mass="10347">METAEDEWWRRMERAARIDYSVRGSAPGASNQPMINPELMNATCAEGAGPFQDHLMQATNGGNQISVEEQARINCDIQPNKWMHTRSYSYK</sequence>
<protein>
    <submittedName>
        <fullName evidence="1">Uncharacterized protein</fullName>
    </submittedName>
</protein>
<proteinExistence type="predicted"/>
<organism evidence="1 2">
    <name type="scientific">Caerostris darwini</name>
    <dbReference type="NCBI Taxonomy" id="1538125"/>
    <lineage>
        <taxon>Eukaryota</taxon>
        <taxon>Metazoa</taxon>
        <taxon>Ecdysozoa</taxon>
        <taxon>Arthropoda</taxon>
        <taxon>Chelicerata</taxon>
        <taxon>Arachnida</taxon>
        <taxon>Araneae</taxon>
        <taxon>Araneomorphae</taxon>
        <taxon>Entelegynae</taxon>
        <taxon>Araneoidea</taxon>
        <taxon>Araneidae</taxon>
        <taxon>Caerostris</taxon>
    </lineage>
</organism>
<name>A0AAV4QV68_9ARAC</name>
<comment type="caution">
    <text evidence="1">The sequence shown here is derived from an EMBL/GenBank/DDBJ whole genome shotgun (WGS) entry which is preliminary data.</text>
</comment>
<dbReference type="Proteomes" id="UP001054837">
    <property type="component" value="Unassembled WGS sequence"/>
</dbReference>
<evidence type="ECO:0000313" key="2">
    <source>
        <dbReference type="Proteomes" id="UP001054837"/>
    </source>
</evidence>